<dbReference type="PROSITE" id="PS00170">
    <property type="entry name" value="CSA_PPIASE_1"/>
    <property type="match status" value="1"/>
</dbReference>
<dbReference type="GO" id="GO:0003755">
    <property type="term" value="F:peptidyl-prolyl cis-trans isomerase activity"/>
    <property type="evidence" value="ECO:0007669"/>
    <property type="project" value="UniProtKB-KW"/>
</dbReference>
<proteinExistence type="predicted"/>
<evidence type="ECO:0000256" key="5">
    <source>
        <dbReference type="SAM" id="Phobius"/>
    </source>
</evidence>
<feature type="transmembrane region" description="Helical" evidence="5">
    <location>
        <begin position="294"/>
        <end position="327"/>
    </location>
</feature>
<dbReference type="GO" id="GO:0005737">
    <property type="term" value="C:cytoplasm"/>
    <property type="evidence" value="ECO:0007669"/>
    <property type="project" value="TreeGrafter"/>
</dbReference>
<dbReference type="PANTHER" id="PTHR11071">
    <property type="entry name" value="PEPTIDYL-PROLYL CIS-TRANS ISOMERASE"/>
    <property type="match status" value="1"/>
</dbReference>
<feature type="transmembrane region" description="Helical" evidence="5">
    <location>
        <begin position="480"/>
        <end position="503"/>
    </location>
</feature>
<keyword evidence="5" id="KW-0472">Membrane</keyword>
<keyword evidence="5" id="KW-0812">Transmembrane</keyword>
<evidence type="ECO:0000313" key="7">
    <source>
        <dbReference type="EMBL" id="RHY28088.1"/>
    </source>
</evidence>
<dbReference type="Proteomes" id="UP000285060">
    <property type="component" value="Unassembled WGS sequence"/>
</dbReference>
<reference evidence="7 8" key="1">
    <citation type="submission" date="2018-08" db="EMBL/GenBank/DDBJ databases">
        <title>Aphanomyces genome sequencing and annotation.</title>
        <authorList>
            <person name="Minardi D."/>
            <person name="Oidtmann B."/>
            <person name="Van Der Giezen M."/>
            <person name="Studholme D.J."/>
        </authorList>
    </citation>
    <scope>NUCLEOTIDE SEQUENCE [LARGE SCALE GENOMIC DNA]</scope>
    <source>
        <strain evidence="7 8">NJM0002</strain>
    </source>
</reference>
<dbReference type="GO" id="GO:0006457">
    <property type="term" value="P:protein folding"/>
    <property type="evidence" value="ECO:0007669"/>
    <property type="project" value="InterPro"/>
</dbReference>
<protein>
    <recommendedName>
        <fullName evidence="2">peptidylprolyl isomerase</fullName>
        <ecNumber evidence="2">5.2.1.8</ecNumber>
    </recommendedName>
</protein>
<evidence type="ECO:0000313" key="8">
    <source>
        <dbReference type="Proteomes" id="UP000285060"/>
    </source>
</evidence>
<dbReference type="InterPro" id="IPR029000">
    <property type="entry name" value="Cyclophilin-like_dom_sf"/>
</dbReference>
<dbReference type="InterPro" id="IPR020892">
    <property type="entry name" value="Cyclophilin-type_PPIase_CS"/>
</dbReference>
<feature type="transmembrane region" description="Helical" evidence="5">
    <location>
        <begin position="347"/>
        <end position="366"/>
    </location>
</feature>
<dbReference type="VEuPathDB" id="FungiDB:H310_11025"/>
<keyword evidence="8" id="KW-1185">Reference proteome</keyword>
<evidence type="ECO:0000256" key="4">
    <source>
        <dbReference type="ARBA" id="ARBA00023235"/>
    </source>
</evidence>
<dbReference type="PROSITE" id="PS50072">
    <property type="entry name" value="CSA_PPIASE_2"/>
    <property type="match status" value="1"/>
</dbReference>
<evidence type="ECO:0000259" key="6">
    <source>
        <dbReference type="PROSITE" id="PS50072"/>
    </source>
</evidence>
<feature type="domain" description="PPIase cyclophilin-type" evidence="6">
    <location>
        <begin position="683"/>
        <end position="798"/>
    </location>
</feature>
<sequence>GIAAIKTLFGTDASKIGSYQYDALTVPRYIKMHILNRQRQLDELATAAAGLHRIMYIEPSLSDPDDYSIAYTNCTSFGGYRDSDRLYADWYMLPLLQRMLDGMNSPIDLHASPLTHVVWVDCDYNGRLYQDTSILKAFVVDVGMTTMSSFALQTMNAMRSTTHMEVQVGAAIVSSTTLSKFSLRPDAATDEWLTYGLAYAGTSEYRTLVSLDFPYEEGTAFHDTHDDGMLPTNQYNWRIKATNESLAINGYSGYFRGSPDNQANFIRYVIGMSTNPVRDFVVDFFASLGHTKDAWAWIQGLVIGFGVVHNTFQLVLALNVSLVTRLYSKTGDRLMLQDVYSSIRQVVKARAALVLITLALNGLWSLEEWMITMAMTRYKLLPMFSLVDGVRSDFLALFLTWTDILATSMRVPFPPIIPTLVYVVCYKYSEDVVATLISPTMEAAVKDAMNEMYIRNLVRYSTTGMNLWTRYRLTNDSPSWLFATQFLWFFAPCAGMVLLVAVWKCVAIIAERVTVVDERSPDSVPADKMHMHPAVPLRFLDHFLPDCGGVHGLVSVRPTPFRFDKDAFEVNQSHLWRTGWVLLNMQFLVCTDDVPNIFLNVMANATLVKVYGCAVFLDTASRKLILAPKLVPLFTGDLTIWNLLRLRLETVWVKKVHVGEKQTTIRRMPGKKKKSTKVSPEVFFDISIGGKSSGRLVIELRADKVPKTAENFRQLCTGEAGIGKSGKPLHYKGSKFHRIIPNFMAQGGDFTAGNGTGGESIYGEKFKDEAFVLKHQGRGVLSMANAGPNTNGSQVSLCRHGLSSFG</sequence>
<keyword evidence="4" id="KW-0413">Isomerase</keyword>
<dbReference type="PANTHER" id="PTHR11071:SF561">
    <property type="entry name" value="PEPTIDYL-PROLYL CIS-TRANS ISOMERASE D-RELATED"/>
    <property type="match status" value="1"/>
</dbReference>
<dbReference type="EC" id="5.2.1.8" evidence="2"/>
<dbReference type="AlphaFoldDB" id="A0A3R6WJR0"/>
<organism evidence="7 8">
    <name type="scientific">Aphanomyces invadans</name>
    <dbReference type="NCBI Taxonomy" id="157072"/>
    <lineage>
        <taxon>Eukaryota</taxon>
        <taxon>Sar</taxon>
        <taxon>Stramenopiles</taxon>
        <taxon>Oomycota</taxon>
        <taxon>Saprolegniomycetes</taxon>
        <taxon>Saprolegniales</taxon>
        <taxon>Verrucalvaceae</taxon>
        <taxon>Aphanomyces</taxon>
    </lineage>
</organism>
<dbReference type="SUPFAM" id="SSF50891">
    <property type="entry name" value="Cyclophilin-like"/>
    <property type="match status" value="1"/>
</dbReference>
<evidence type="ECO:0000256" key="1">
    <source>
        <dbReference type="ARBA" id="ARBA00000971"/>
    </source>
</evidence>
<name>A0A3R6WJR0_9STRA</name>
<dbReference type="Gene3D" id="2.40.100.10">
    <property type="entry name" value="Cyclophilin-like"/>
    <property type="match status" value="1"/>
</dbReference>
<comment type="caution">
    <text evidence="7">The sequence shown here is derived from an EMBL/GenBank/DDBJ whole genome shotgun (WGS) entry which is preliminary data.</text>
</comment>
<evidence type="ECO:0000256" key="2">
    <source>
        <dbReference type="ARBA" id="ARBA00013194"/>
    </source>
</evidence>
<gene>
    <name evidence="7" type="ORF">DYB32_006266</name>
</gene>
<evidence type="ECO:0000256" key="3">
    <source>
        <dbReference type="ARBA" id="ARBA00023110"/>
    </source>
</evidence>
<dbReference type="InterPro" id="IPR002130">
    <property type="entry name" value="Cyclophilin-type_PPIase_dom"/>
</dbReference>
<keyword evidence="3" id="KW-0697">Rotamase</keyword>
<feature type="non-terminal residue" evidence="7">
    <location>
        <position position="1"/>
    </location>
</feature>
<comment type="catalytic activity">
    <reaction evidence="1">
        <text>[protein]-peptidylproline (omega=180) = [protein]-peptidylproline (omega=0)</text>
        <dbReference type="Rhea" id="RHEA:16237"/>
        <dbReference type="Rhea" id="RHEA-COMP:10747"/>
        <dbReference type="Rhea" id="RHEA-COMP:10748"/>
        <dbReference type="ChEBI" id="CHEBI:83833"/>
        <dbReference type="ChEBI" id="CHEBI:83834"/>
        <dbReference type="EC" id="5.2.1.8"/>
    </reaction>
</comment>
<dbReference type="FunFam" id="2.40.100.10:FF:000025">
    <property type="entry name" value="Peptidyl-prolyl cis-trans isomerase CYP19-2"/>
    <property type="match status" value="1"/>
</dbReference>
<keyword evidence="5" id="KW-1133">Transmembrane helix</keyword>
<dbReference type="PRINTS" id="PR00153">
    <property type="entry name" value="CSAPPISMRASE"/>
</dbReference>
<dbReference type="GO" id="GO:0016018">
    <property type="term" value="F:cyclosporin A binding"/>
    <property type="evidence" value="ECO:0007669"/>
    <property type="project" value="TreeGrafter"/>
</dbReference>
<dbReference type="Pfam" id="PF00160">
    <property type="entry name" value="Pro_isomerase"/>
    <property type="match status" value="1"/>
</dbReference>
<accession>A0A3R6WJR0</accession>
<dbReference type="EMBL" id="QUSY01000647">
    <property type="protein sequence ID" value="RHY28088.1"/>
    <property type="molecule type" value="Genomic_DNA"/>
</dbReference>